<comment type="similarity">
    <text evidence="1 5">Belongs to the MreC family.</text>
</comment>
<dbReference type="Gene3D" id="2.40.10.350">
    <property type="entry name" value="Rod shape-determining protein MreC, domain 2"/>
    <property type="match status" value="1"/>
</dbReference>
<dbReference type="Proteomes" id="UP001519307">
    <property type="component" value="Unassembled WGS sequence"/>
</dbReference>
<comment type="function">
    <text evidence="5">Involved in formation and maintenance of cell shape.</text>
</comment>
<dbReference type="NCBIfam" id="TIGR00219">
    <property type="entry name" value="mreC"/>
    <property type="match status" value="1"/>
</dbReference>
<dbReference type="PANTHER" id="PTHR34138">
    <property type="entry name" value="CELL SHAPE-DETERMINING PROTEIN MREC"/>
    <property type="match status" value="1"/>
</dbReference>
<keyword evidence="6" id="KW-0175">Coiled coil</keyword>
<dbReference type="InterPro" id="IPR042175">
    <property type="entry name" value="Cell/Rod_MreC_2"/>
</dbReference>
<comment type="caution">
    <text evidence="8">The sequence shown here is derived from an EMBL/GenBank/DDBJ whole genome shotgun (WGS) entry which is preliminary data.</text>
</comment>
<dbReference type="Gene3D" id="2.40.10.340">
    <property type="entry name" value="Rod shape-determining protein MreC, domain 1"/>
    <property type="match status" value="1"/>
</dbReference>
<name>A0ABS4KUE6_9CLOT</name>
<dbReference type="InterPro" id="IPR042177">
    <property type="entry name" value="Cell/Rod_1"/>
</dbReference>
<evidence type="ECO:0000256" key="2">
    <source>
        <dbReference type="ARBA" id="ARBA00013855"/>
    </source>
</evidence>
<dbReference type="InterPro" id="IPR007221">
    <property type="entry name" value="MreC"/>
</dbReference>
<evidence type="ECO:0000313" key="9">
    <source>
        <dbReference type="Proteomes" id="UP001519307"/>
    </source>
</evidence>
<dbReference type="PANTHER" id="PTHR34138:SF1">
    <property type="entry name" value="CELL SHAPE-DETERMINING PROTEIN MREC"/>
    <property type="match status" value="1"/>
</dbReference>
<dbReference type="Pfam" id="PF04085">
    <property type="entry name" value="MreC"/>
    <property type="match status" value="1"/>
</dbReference>
<feature type="coiled-coil region" evidence="6">
    <location>
        <begin position="67"/>
        <end position="111"/>
    </location>
</feature>
<protein>
    <recommendedName>
        <fullName evidence="2 5">Cell shape-determining protein MreC</fullName>
    </recommendedName>
    <alternativeName>
        <fullName evidence="4 5">Cell shape protein MreC</fullName>
    </alternativeName>
</protein>
<dbReference type="PIRSF" id="PIRSF038471">
    <property type="entry name" value="MreC"/>
    <property type="match status" value="1"/>
</dbReference>
<accession>A0ABS4KUE6</accession>
<evidence type="ECO:0000313" key="8">
    <source>
        <dbReference type="EMBL" id="MBP2032991.1"/>
    </source>
</evidence>
<dbReference type="EMBL" id="JAGGLM010000009">
    <property type="protein sequence ID" value="MBP2032991.1"/>
    <property type="molecule type" value="Genomic_DNA"/>
</dbReference>
<keyword evidence="3 5" id="KW-0133">Cell shape</keyword>
<gene>
    <name evidence="8" type="ORF">J2Z42_001670</name>
</gene>
<reference evidence="8 9" key="1">
    <citation type="submission" date="2021-03" db="EMBL/GenBank/DDBJ databases">
        <title>Genomic Encyclopedia of Type Strains, Phase IV (KMG-IV): sequencing the most valuable type-strain genomes for metagenomic binning, comparative biology and taxonomic classification.</title>
        <authorList>
            <person name="Goeker M."/>
        </authorList>
    </citation>
    <scope>NUCLEOTIDE SEQUENCE [LARGE SCALE GENOMIC DNA]</scope>
    <source>
        <strain evidence="8 9">DSM 28783</strain>
    </source>
</reference>
<evidence type="ECO:0000256" key="6">
    <source>
        <dbReference type="SAM" id="Coils"/>
    </source>
</evidence>
<evidence type="ECO:0000256" key="4">
    <source>
        <dbReference type="ARBA" id="ARBA00032089"/>
    </source>
</evidence>
<evidence type="ECO:0000256" key="3">
    <source>
        <dbReference type="ARBA" id="ARBA00022960"/>
    </source>
</evidence>
<dbReference type="RefSeq" id="WP_209702147.1">
    <property type="nucleotide sequence ID" value="NZ_JAGGLM010000009.1"/>
</dbReference>
<proteinExistence type="inferred from homology"/>
<keyword evidence="9" id="KW-1185">Reference proteome</keyword>
<organism evidence="8 9">
    <name type="scientific">Clostridium algifaecis</name>
    <dbReference type="NCBI Taxonomy" id="1472040"/>
    <lineage>
        <taxon>Bacteria</taxon>
        <taxon>Bacillati</taxon>
        <taxon>Bacillota</taxon>
        <taxon>Clostridia</taxon>
        <taxon>Eubacteriales</taxon>
        <taxon>Clostridiaceae</taxon>
        <taxon>Clostridium</taxon>
    </lineage>
</organism>
<evidence type="ECO:0000256" key="1">
    <source>
        <dbReference type="ARBA" id="ARBA00009369"/>
    </source>
</evidence>
<evidence type="ECO:0000259" key="7">
    <source>
        <dbReference type="Pfam" id="PF04085"/>
    </source>
</evidence>
<sequence>MRFFKNKLAVVIIILSVTFLILISFSIKNGGTFFMRNGMGSALNTIQGGVYKFNNSIKQSLGFIINISSIKSENQQLDKKNSELENKLVEYKDLKNENTNLREMLNFKKQRSEYNYIGCDIIGRGGNDALDQFTINRGSNDGIKKGMVAVTDKGLVGTVTHVEKGWAIVQALSNENSAVGAELENTDQKNEISEEGILKGYKEGTNSYLGKIYYLPSESKIKKGDSILTSGIDNSYPKGIRIGTVVSVELDKGKVMKNAIIKPYVNFDKIEEMLIVIPKNQIDIKY</sequence>
<feature type="domain" description="Rod shape-determining protein MreC beta-barrel core" evidence="7">
    <location>
        <begin position="121"/>
        <end position="276"/>
    </location>
</feature>
<evidence type="ECO:0000256" key="5">
    <source>
        <dbReference type="PIRNR" id="PIRNR038471"/>
    </source>
</evidence>
<dbReference type="InterPro" id="IPR055342">
    <property type="entry name" value="MreC_beta-barrel_core"/>
</dbReference>